<evidence type="ECO:0000313" key="2">
    <source>
        <dbReference type="EMBL" id="GEB51797.1"/>
    </source>
</evidence>
<accession>A0A4Y3R4J0</accession>
<evidence type="ECO:0000313" key="3">
    <source>
        <dbReference type="Proteomes" id="UP000319210"/>
    </source>
</evidence>
<protein>
    <submittedName>
        <fullName evidence="2">Uncharacterized protein</fullName>
    </submittedName>
</protein>
<gene>
    <name evidence="2" type="ORF">SCA03_43480</name>
</gene>
<dbReference type="EMBL" id="BJMM01000024">
    <property type="protein sequence ID" value="GEB51797.1"/>
    <property type="molecule type" value="Genomic_DNA"/>
</dbReference>
<organism evidence="2 3">
    <name type="scientific">Streptomyces cacaoi</name>
    <dbReference type="NCBI Taxonomy" id="1898"/>
    <lineage>
        <taxon>Bacteria</taxon>
        <taxon>Bacillati</taxon>
        <taxon>Actinomycetota</taxon>
        <taxon>Actinomycetes</taxon>
        <taxon>Kitasatosporales</taxon>
        <taxon>Streptomycetaceae</taxon>
        <taxon>Streptomyces</taxon>
    </lineage>
</organism>
<feature type="region of interest" description="Disordered" evidence="1">
    <location>
        <begin position="43"/>
        <end position="63"/>
    </location>
</feature>
<sequence length="63" mass="6498">MHCVEVGFAEQARSLALLVQRTDVPVPHAGASPMALPCLAALTGVTSPPPTANMPHNTPAEEP</sequence>
<comment type="caution">
    <text evidence="2">The sequence shown here is derived from an EMBL/GenBank/DDBJ whole genome shotgun (WGS) entry which is preliminary data.</text>
</comment>
<dbReference type="AlphaFoldDB" id="A0A4Y3R4J0"/>
<keyword evidence="3" id="KW-1185">Reference proteome</keyword>
<name>A0A4Y3R4J0_STRCI</name>
<proteinExistence type="predicted"/>
<evidence type="ECO:0000256" key="1">
    <source>
        <dbReference type="SAM" id="MobiDB-lite"/>
    </source>
</evidence>
<dbReference type="Proteomes" id="UP000319210">
    <property type="component" value="Unassembled WGS sequence"/>
</dbReference>
<reference evidence="2 3" key="1">
    <citation type="submission" date="2019-06" db="EMBL/GenBank/DDBJ databases">
        <title>Whole genome shotgun sequence of Streptomyces cacaoi subsp. cacaoi NBRC 12748.</title>
        <authorList>
            <person name="Hosoyama A."/>
            <person name="Uohara A."/>
            <person name="Ohji S."/>
            <person name="Ichikawa N."/>
        </authorList>
    </citation>
    <scope>NUCLEOTIDE SEQUENCE [LARGE SCALE GENOMIC DNA]</scope>
    <source>
        <strain evidence="2 3">NBRC 12748</strain>
    </source>
</reference>